<organism evidence="1 2">
    <name type="scientific">Oxynema aestuarii AP17</name>
    <dbReference type="NCBI Taxonomy" id="2064643"/>
    <lineage>
        <taxon>Bacteria</taxon>
        <taxon>Bacillati</taxon>
        <taxon>Cyanobacteriota</taxon>
        <taxon>Cyanophyceae</taxon>
        <taxon>Oscillatoriophycideae</taxon>
        <taxon>Oscillatoriales</taxon>
        <taxon>Oscillatoriaceae</taxon>
        <taxon>Oxynema</taxon>
        <taxon>Oxynema aestuarii</taxon>
    </lineage>
</organism>
<dbReference type="Proteomes" id="UP000500857">
    <property type="component" value="Chromosome"/>
</dbReference>
<evidence type="ECO:0000313" key="2">
    <source>
        <dbReference type="Proteomes" id="UP000500857"/>
    </source>
</evidence>
<name>A0A6H1U1D5_9CYAN</name>
<dbReference type="KEGG" id="oxy:HCG48_19295"/>
<dbReference type="EMBL" id="CP051167">
    <property type="protein sequence ID" value="QIZ72465.1"/>
    <property type="molecule type" value="Genomic_DNA"/>
</dbReference>
<dbReference type="AlphaFoldDB" id="A0A6H1U1D5"/>
<gene>
    <name evidence="1" type="ORF">HCG48_19295</name>
</gene>
<proteinExistence type="predicted"/>
<dbReference type="RefSeq" id="WP_168570613.1">
    <property type="nucleotide sequence ID" value="NZ_CP051167.1"/>
</dbReference>
<keyword evidence="2" id="KW-1185">Reference proteome</keyword>
<accession>A0A6H1U1D5</accession>
<reference evidence="1 2" key="1">
    <citation type="submission" date="2020-04" db="EMBL/GenBank/DDBJ databases">
        <authorList>
            <person name="Basu S."/>
            <person name="Maruthanayagam V."/>
            <person name="Chakraborty S."/>
            <person name="Pramanik A."/>
            <person name="Mukherjee J."/>
            <person name="Brink B."/>
        </authorList>
    </citation>
    <scope>NUCLEOTIDE SEQUENCE [LARGE SCALE GENOMIC DNA]</scope>
    <source>
        <strain evidence="1 2">AP17</strain>
    </source>
</reference>
<protein>
    <submittedName>
        <fullName evidence="1">Uncharacterized protein</fullName>
    </submittedName>
</protein>
<sequence>MDVQELKFLLKLIGFTDARAPIAKLKPNPETKAPQRDRIARQLRDRDLIDYHEEILKFAIAPPGKSLLQLDTQILPISEAEVQLLQACAEHGITPAQTGLALDRRESVIQSLLDRGLIQAEKTQIKQVWLTRRGEEYLREEYTPSGNTPVLSLDLLANYLRFMRKSLGASGAIATPGDLPLATASASPPLSAEALTDDEILRWIRTLDRELGTENYLPIFQLRQHLQPPLSREAFDGALYRLQRSDRIELSSLQEASSYTPEQIEGGIAQDIGGPLFFIIVNG</sequence>
<evidence type="ECO:0000313" key="1">
    <source>
        <dbReference type="EMBL" id="QIZ72465.1"/>
    </source>
</evidence>